<dbReference type="EMBL" id="WVTA01000002">
    <property type="protein sequence ID" value="KAK3215636.1"/>
    <property type="molecule type" value="Genomic_DNA"/>
</dbReference>
<evidence type="ECO:0000313" key="3">
    <source>
        <dbReference type="Proteomes" id="UP001280581"/>
    </source>
</evidence>
<reference evidence="2 3" key="1">
    <citation type="submission" date="2021-02" db="EMBL/GenBank/DDBJ databases">
        <title>Genome assembly of Pseudopithomyces chartarum.</title>
        <authorList>
            <person name="Jauregui R."/>
            <person name="Singh J."/>
            <person name="Voisey C."/>
        </authorList>
    </citation>
    <scope>NUCLEOTIDE SEQUENCE [LARGE SCALE GENOMIC DNA]</scope>
    <source>
        <strain evidence="2 3">AGR01</strain>
    </source>
</reference>
<name>A0AAN6M7N1_9PLEO</name>
<feature type="chain" id="PRO_5042904670" evidence="1">
    <location>
        <begin position="20"/>
        <end position="147"/>
    </location>
</feature>
<keyword evidence="3" id="KW-1185">Reference proteome</keyword>
<keyword evidence="1" id="KW-0732">Signal</keyword>
<evidence type="ECO:0000313" key="2">
    <source>
        <dbReference type="EMBL" id="KAK3215636.1"/>
    </source>
</evidence>
<dbReference type="Proteomes" id="UP001280581">
    <property type="component" value="Unassembled WGS sequence"/>
</dbReference>
<sequence length="147" mass="16067">MSNYLLLVLLVLGLSMAGAVPQTVADPPHPVSIASGKDLAGITFSDKLASVDIPPVATLQLCGAMDFHQPCVDIAFFKHECQNTDNVWPGHSILSARPMQSAWCYMYPVPDCLSLDEDGKRPIFLKWGINDFGPYNGKIASWICFPQ</sequence>
<gene>
    <name evidence="2" type="ORF">GRF29_8g683109</name>
</gene>
<feature type="signal peptide" evidence="1">
    <location>
        <begin position="1"/>
        <end position="19"/>
    </location>
</feature>
<protein>
    <submittedName>
        <fullName evidence="2">Uncharacterized protein</fullName>
    </submittedName>
</protein>
<accession>A0AAN6M7N1</accession>
<dbReference type="AlphaFoldDB" id="A0AAN6M7N1"/>
<evidence type="ECO:0000256" key="1">
    <source>
        <dbReference type="SAM" id="SignalP"/>
    </source>
</evidence>
<comment type="caution">
    <text evidence="2">The sequence shown here is derived from an EMBL/GenBank/DDBJ whole genome shotgun (WGS) entry which is preliminary data.</text>
</comment>
<proteinExistence type="predicted"/>
<organism evidence="2 3">
    <name type="scientific">Pseudopithomyces chartarum</name>
    <dbReference type="NCBI Taxonomy" id="1892770"/>
    <lineage>
        <taxon>Eukaryota</taxon>
        <taxon>Fungi</taxon>
        <taxon>Dikarya</taxon>
        <taxon>Ascomycota</taxon>
        <taxon>Pezizomycotina</taxon>
        <taxon>Dothideomycetes</taxon>
        <taxon>Pleosporomycetidae</taxon>
        <taxon>Pleosporales</taxon>
        <taxon>Massarineae</taxon>
        <taxon>Didymosphaeriaceae</taxon>
        <taxon>Pseudopithomyces</taxon>
    </lineage>
</organism>